<dbReference type="Pfam" id="PF01323">
    <property type="entry name" value="DSBA"/>
    <property type="match status" value="1"/>
</dbReference>
<dbReference type="eggNOG" id="COG1651">
    <property type="taxonomic scope" value="Bacteria"/>
</dbReference>
<evidence type="ECO:0000256" key="8">
    <source>
        <dbReference type="PIRSR" id="PIRSR001488-1"/>
    </source>
</evidence>
<keyword evidence="4 7" id="KW-0574">Periplasm</keyword>
<evidence type="ECO:0000256" key="4">
    <source>
        <dbReference type="ARBA" id="ARBA00022764"/>
    </source>
</evidence>
<sequence>MKNLLALAFALVLAPLSAYAADFKEGTHYTTFNQSPYSGQPTVTEFFSFYCPHCYTFEKNYVPQIKAGLAEGVKFEQNHVDFIGREMGPEMTRALAVAEVLKVEDTIKPAMFSAIHDARRTFASRNDVRQLFVDNGVSATDFDKAANSFMVNSMMKKWKKAQQDSGIRGVPALMVNSKYVVDVGSVQSLAELTELLNYLAKKG</sequence>
<evidence type="ECO:0000313" key="12">
    <source>
        <dbReference type="Proteomes" id="UP000006683"/>
    </source>
</evidence>
<accession>E1SQ92</accession>
<dbReference type="GeneID" id="67183871"/>
<keyword evidence="6" id="KW-0676">Redox-active center</keyword>
<dbReference type="PANTHER" id="PTHR35891">
    <property type="entry name" value="THIOL:DISULFIDE INTERCHANGE PROTEIN DSBA"/>
    <property type="match status" value="1"/>
</dbReference>
<dbReference type="HOGENOM" id="CLU_088255_3_0_6"/>
<dbReference type="Proteomes" id="UP000006683">
    <property type="component" value="Chromosome"/>
</dbReference>
<dbReference type="InterPro" id="IPR036249">
    <property type="entry name" value="Thioredoxin-like_sf"/>
</dbReference>
<evidence type="ECO:0000256" key="9">
    <source>
        <dbReference type="SAM" id="SignalP"/>
    </source>
</evidence>
<evidence type="ECO:0000256" key="7">
    <source>
        <dbReference type="PIRNR" id="PIRNR001488"/>
    </source>
</evidence>
<dbReference type="STRING" id="550540.Fbal_3667"/>
<feature type="signal peptide" evidence="9">
    <location>
        <begin position="1"/>
        <end position="20"/>
    </location>
</feature>
<dbReference type="SUPFAM" id="SSF52833">
    <property type="entry name" value="Thioredoxin-like"/>
    <property type="match status" value="1"/>
</dbReference>
<evidence type="ECO:0000256" key="3">
    <source>
        <dbReference type="ARBA" id="ARBA00022729"/>
    </source>
</evidence>
<dbReference type="InterPro" id="IPR017937">
    <property type="entry name" value="Thioredoxin_CS"/>
</dbReference>
<dbReference type="EMBL" id="CP002209">
    <property type="protein sequence ID" value="ADN77863.1"/>
    <property type="molecule type" value="Genomic_DNA"/>
</dbReference>
<dbReference type="OrthoDB" id="9784896at2"/>
<dbReference type="PROSITE" id="PS51352">
    <property type="entry name" value="THIOREDOXIN_2"/>
    <property type="match status" value="1"/>
</dbReference>
<dbReference type="KEGG" id="fbl:Fbal_3667"/>
<evidence type="ECO:0000256" key="6">
    <source>
        <dbReference type="ARBA" id="ARBA00023284"/>
    </source>
</evidence>
<dbReference type="PROSITE" id="PS00194">
    <property type="entry name" value="THIOREDOXIN_1"/>
    <property type="match status" value="1"/>
</dbReference>
<proteinExistence type="inferred from homology"/>
<dbReference type="PANTHER" id="PTHR35891:SF2">
    <property type="entry name" value="THIOL:DISULFIDE INTERCHANGE PROTEIN DSBA"/>
    <property type="match status" value="1"/>
</dbReference>
<keyword evidence="5 7" id="KW-1015">Disulfide bond</keyword>
<evidence type="ECO:0000259" key="10">
    <source>
        <dbReference type="PROSITE" id="PS51352"/>
    </source>
</evidence>
<gene>
    <name evidence="11" type="ordered locus">Fbal_3667</name>
</gene>
<dbReference type="GO" id="GO:0015036">
    <property type="term" value="F:disulfide oxidoreductase activity"/>
    <property type="evidence" value="ECO:0007669"/>
    <property type="project" value="UniProtKB-ARBA"/>
</dbReference>
<evidence type="ECO:0000256" key="5">
    <source>
        <dbReference type="ARBA" id="ARBA00023157"/>
    </source>
</evidence>
<feature type="domain" description="Thioredoxin" evidence="10">
    <location>
        <begin position="10"/>
        <end position="201"/>
    </location>
</feature>
<dbReference type="CDD" id="cd03019">
    <property type="entry name" value="DsbA_DsbA"/>
    <property type="match status" value="1"/>
</dbReference>
<feature type="chain" id="PRO_5003151744" description="Thiol:disulfide interchange protein" evidence="9">
    <location>
        <begin position="21"/>
        <end position="203"/>
    </location>
</feature>
<comment type="subcellular location">
    <subcellularLocation>
        <location evidence="1 7">Periplasm</location>
    </subcellularLocation>
</comment>
<dbReference type="InterPro" id="IPR023205">
    <property type="entry name" value="DsbA/DsbL"/>
</dbReference>
<evidence type="ECO:0000256" key="1">
    <source>
        <dbReference type="ARBA" id="ARBA00004418"/>
    </source>
</evidence>
<dbReference type="PIRSF" id="PIRSF001488">
    <property type="entry name" value="Tdi_protein"/>
    <property type="match status" value="1"/>
</dbReference>
<feature type="disulfide bond" description="Redox-active" evidence="8">
    <location>
        <begin position="51"/>
        <end position="54"/>
    </location>
</feature>
<dbReference type="InterPro" id="IPR050824">
    <property type="entry name" value="Thiol_disulfide_DsbA"/>
</dbReference>
<keyword evidence="3 9" id="KW-0732">Signal</keyword>
<dbReference type="InterPro" id="IPR001853">
    <property type="entry name" value="DSBA-like_thioredoxin_dom"/>
</dbReference>
<comment type="similarity">
    <text evidence="2">Belongs to the thioredoxin family. DsbA subfamily.</text>
</comment>
<reference evidence="11 12" key="1">
    <citation type="journal article" date="2010" name="Stand. Genomic Sci.">
        <title>Complete genome sequence of Ferrimonas balearica type strain (PAT).</title>
        <authorList>
            <person name="Nolan M."/>
            <person name="Sikorski J."/>
            <person name="Davenport K."/>
            <person name="Lucas S."/>
            <person name="Glavina Del Rio T."/>
            <person name="Tice H."/>
            <person name="Cheng J."/>
            <person name="Goodwin L."/>
            <person name="Pitluck S."/>
            <person name="Liolios K."/>
            <person name="Ivanova N."/>
            <person name="Mavromatis K."/>
            <person name="Ovchinnikova G."/>
            <person name="Pati A."/>
            <person name="Chen A."/>
            <person name="Palaniappan K."/>
            <person name="Land M."/>
            <person name="Hauser L."/>
            <person name="Chang Y."/>
            <person name="Jeffries C."/>
            <person name="Tapia R."/>
            <person name="Brettin T."/>
            <person name="Detter J."/>
            <person name="Han C."/>
            <person name="Yasawong M."/>
            <person name="Rohde M."/>
            <person name="Tindall B."/>
            <person name="Goker M."/>
            <person name="Woyke T."/>
            <person name="Bristow J."/>
            <person name="Eisen J."/>
            <person name="Markowitz V."/>
            <person name="Hugenholtz P."/>
            <person name="Kyrpides N."/>
            <person name="Klenk H."/>
            <person name="Lapidus A."/>
        </authorList>
    </citation>
    <scope>NUCLEOTIDE SEQUENCE [LARGE SCALE GENOMIC DNA]</scope>
    <source>
        <strain evidence="12">DSM 9799 / CCM 4581 / KCTC 23876 / PAT</strain>
    </source>
</reference>
<evidence type="ECO:0000256" key="2">
    <source>
        <dbReference type="ARBA" id="ARBA00005791"/>
    </source>
</evidence>
<keyword evidence="12" id="KW-1185">Reference proteome</keyword>
<dbReference type="RefSeq" id="WP_013347168.1">
    <property type="nucleotide sequence ID" value="NC_014541.1"/>
</dbReference>
<evidence type="ECO:0000313" key="11">
    <source>
        <dbReference type="EMBL" id="ADN77863.1"/>
    </source>
</evidence>
<dbReference type="AlphaFoldDB" id="E1SQ92"/>
<dbReference type="GO" id="GO:0042597">
    <property type="term" value="C:periplasmic space"/>
    <property type="evidence" value="ECO:0007669"/>
    <property type="project" value="UniProtKB-SubCell"/>
</dbReference>
<dbReference type="Gene3D" id="3.40.30.10">
    <property type="entry name" value="Glutaredoxin"/>
    <property type="match status" value="1"/>
</dbReference>
<protein>
    <recommendedName>
        <fullName evidence="7">Thiol:disulfide interchange protein</fullName>
    </recommendedName>
</protein>
<dbReference type="InterPro" id="IPR013766">
    <property type="entry name" value="Thioredoxin_domain"/>
</dbReference>
<name>E1SQ92_FERBD</name>
<organism evidence="11 12">
    <name type="scientific">Ferrimonas balearica (strain DSM 9799 / CCM 4581 / KCTC 23876 / PAT)</name>
    <dbReference type="NCBI Taxonomy" id="550540"/>
    <lineage>
        <taxon>Bacteria</taxon>
        <taxon>Pseudomonadati</taxon>
        <taxon>Pseudomonadota</taxon>
        <taxon>Gammaproteobacteria</taxon>
        <taxon>Alteromonadales</taxon>
        <taxon>Ferrimonadaceae</taxon>
        <taxon>Ferrimonas</taxon>
    </lineage>
</organism>